<evidence type="ECO:0000256" key="2">
    <source>
        <dbReference type="SAM" id="Phobius"/>
    </source>
</evidence>
<evidence type="ECO:0000313" key="3">
    <source>
        <dbReference type="EMBL" id="JAP87768.1"/>
    </source>
</evidence>
<dbReference type="EMBL" id="GEDV01000789">
    <property type="protein sequence ID" value="JAP87768.1"/>
    <property type="molecule type" value="Transcribed_RNA"/>
</dbReference>
<name>A0A131Z9X4_RHIAP</name>
<feature type="region of interest" description="Disordered" evidence="1">
    <location>
        <begin position="198"/>
        <end position="243"/>
    </location>
</feature>
<proteinExistence type="predicted"/>
<keyword evidence="2" id="KW-1133">Transmembrane helix</keyword>
<organism evidence="3">
    <name type="scientific">Rhipicephalus appendiculatus</name>
    <name type="common">Brown ear tick</name>
    <dbReference type="NCBI Taxonomy" id="34631"/>
    <lineage>
        <taxon>Eukaryota</taxon>
        <taxon>Metazoa</taxon>
        <taxon>Ecdysozoa</taxon>
        <taxon>Arthropoda</taxon>
        <taxon>Chelicerata</taxon>
        <taxon>Arachnida</taxon>
        <taxon>Acari</taxon>
        <taxon>Parasitiformes</taxon>
        <taxon>Ixodida</taxon>
        <taxon>Ixodoidea</taxon>
        <taxon>Ixodidae</taxon>
        <taxon>Rhipicephalinae</taxon>
        <taxon>Rhipicephalus</taxon>
        <taxon>Rhipicephalus</taxon>
    </lineage>
</organism>
<evidence type="ECO:0000256" key="1">
    <source>
        <dbReference type="SAM" id="MobiDB-lite"/>
    </source>
</evidence>
<keyword evidence="2" id="KW-0812">Transmembrane</keyword>
<feature type="non-terminal residue" evidence="3">
    <location>
        <position position="1"/>
    </location>
</feature>
<accession>A0A131Z9X4</accession>
<sequence length="243" mass="26102">DEVQRAAQGLSRPAAQGVPMAVVPMQYGQQPDAYGQQQAPYAQGMYTPGGTYAAPPAAGQYVDPSYAATPAAMPYGPQPYATDAYGQAVVPTPSNPAMTPMYDPGYANYMYGVPTPRTPRRYIIQVPPKRSSTTSCTDNLLTVLIVCGTLFLVLVAMLIIVTVLVPKFTKKHHSAHKAKKHEFPNEFDNLADAELPMAAPQMSPLAKADQTESELNSAGADHGSKHGKKDPEMARHVKSRTKG</sequence>
<protein>
    <submittedName>
        <fullName evidence="3">Uncharacterized protein</fullName>
    </submittedName>
</protein>
<dbReference type="AlphaFoldDB" id="A0A131Z9X4"/>
<keyword evidence="2" id="KW-0472">Membrane</keyword>
<feature type="transmembrane region" description="Helical" evidence="2">
    <location>
        <begin position="140"/>
        <end position="165"/>
    </location>
</feature>
<reference evidence="3" key="1">
    <citation type="journal article" date="2016" name="Ticks Tick Borne Dis.">
        <title>De novo assembly and annotation of the salivary gland transcriptome of Rhipicephalus appendiculatus male and female ticks during blood feeding.</title>
        <authorList>
            <person name="de Castro M.H."/>
            <person name="de Klerk D."/>
            <person name="Pienaar R."/>
            <person name="Latif A.A."/>
            <person name="Rees D.J."/>
            <person name="Mans B.J."/>
        </authorList>
    </citation>
    <scope>NUCLEOTIDE SEQUENCE</scope>
    <source>
        <tissue evidence="3">Salivary glands</tissue>
    </source>
</reference>